<evidence type="ECO:0000313" key="3">
    <source>
        <dbReference type="Proteomes" id="UP000823990"/>
    </source>
</evidence>
<name>A0A9D1TRG0_9FIRM</name>
<evidence type="ECO:0000256" key="1">
    <source>
        <dbReference type="SAM" id="Phobius"/>
    </source>
</evidence>
<evidence type="ECO:0000313" key="2">
    <source>
        <dbReference type="EMBL" id="HIW02182.1"/>
    </source>
</evidence>
<keyword evidence="1" id="KW-0472">Membrane</keyword>
<dbReference type="AlphaFoldDB" id="A0A9D1TRG0"/>
<keyword evidence="1" id="KW-1133">Transmembrane helix</keyword>
<organism evidence="2 3">
    <name type="scientific">Candidatus Protoclostridium stercorigallinarum</name>
    <dbReference type="NCBI Taxonomy" id="2838741"/>
    <lineage>
        <taxon>Bacteria</taxon>
        <taxon>Bacillati</taxon>
        <taxon>Bacillota</taxon>
        <taxon>Clostridia</taxon>
        <taxon>Candidatus Protoclostridium</taxon>
    </lineage>
</organism>
<proteinExistence type="predicted"/>
<sequence length="176" mass="18717">MTDEETYKEIPRAKKLACNIIAAAMIIATGALLFAFGIGTDIDMTKLTVPVVLAAIGLILLVCAVIQFNTVEMYLAVLFLVCSAVSFAAHFSPVGYGQLWPTYVLAPAIASLATMFMSGDYKFHLRVIVLFGVPAILLSLLSFGVADLRVVVPALIVFAGLAALYVALAVRGTTEE</sequence>
<feature type="transmembrane region" description="Helical" evidence="1">
    <location>
        <begin position="98"/>
        <end position="116"/>
    </location>
</feature>
<dbReference type="Proteomes" id="UP000823990">
    <property type="component" value="Unassembled WGS sequence"/>
</dbReference>
<feature type="transmembrane region" description="Helical" evidence="1">
    <location>
        <begin position="16"/>
        <end position="35"/>
    </location>
</feature>
<comment type="caution">
    <text evidence="2">The sequence shown here is derived from an EMBL/GenBank/DDBJ whole genome shotgun (WGS) entry which is preliminary data.</text>
</comment>
<dbReference type="EMBL" id="DXHS01000043">
    <property type="protein sequence ID" value="HIW02182.1"/>
    <property type="molecule type" value="Genomic_DNA"/>
</dbReference>
<gene>
    <name evidence="2" type="ORF">H9892_02455</name>
</gene>
<feature type="transmembrane region" description="Helical" evidence="1">
    <location>
        <begin position="150"/>
        <end position="170"/>
    </location>
</feature>
<protein>
    <submittedName>
        <fullName evidence="2">Uncharacterized protein</fullName>
    </submittedName>
</protein>
<reference evidence="2" key="2">
    <citation type="submission" date="2021-04" db="EMBL/GenBank/DDBJ databases">
        <authorList>
            <person name="Gilroy R."/>
        </authorList>
    </citation>
    <scope>NUCLEOTIDE SEQUENCE</scope>
    <source>
        <strain evidence="2">12435</strain>
    </source>
</reference>
<accession>A0A9D1TRG0</accession>
<keyword evidence="1" id="KW-0812">Transmembrane</keyword>
<feature type="transmembrane region" description="Helical" evidence="1">
    <location>
        <begin position="123"/>
        <end position="144"/>
    </location>
</feature>
<feature type="transmembrane region" description="Helical" evidence="1">
    <location>
        <begin position="73"/>
        <end position="92"/>
    </location>
</feature>
<reference evidence="2" key="1">
    <citation type="journal article" date="2021" name="PeerJ">
        <title>Extensive microbial diversity within the chicken gut microbiome revealed by metagenomics and culture.</title>
        <authorList>
            <person name="Gilroy R."/>
            <person name="Ravi A."/>
            <person name="Getino M."/>
            <person name="Pursley I."/>
            <person name="Horton D.L."/>
            <person name="Alikhan N.F."/>
            <person name="Baker D."/>
            <person name="Gharbi K."/>
            <person name="Hall N."/>
            <person name="Watson M."/>
            <person name="Adriaenssens E.M."/>
            <person name="Foster-Nyarko E."/>
            <person name="Jarju S."/>
            <person name="Secka A."/>
            <person name="Antonio M."/>
            <person name="Oren A."/>
            <person name="Chaudhuri R.R."/>
            <person name="La Ragione R."/>
            <person name="Hildebrand F."/>
            <person name="Pallen M.J."/>
        </authorList>
    </citation>
    <scope>NUCLEOTIDE SEQUENCE</scope>
    <source>
        <strain evidence="2">12435</strain>
    </source>
</reference>
<feature type="transmembrane region" description="Helical" evidence="1">
    <location>
        <begin position="47"/>
        <end position="66"/>
    </location>
</feature>